<dbReference type="InterPro" id="IPR052050">
    <property type="entry name" value="SecEffector_AnkRepeat"/>
</dbReference>
<keyword evidence="1" id="KW-0732">Signal</keyword>
<keyword evidence="3" id="KW-1185">Reference proteome</keyword>
<dbReference type="Proteomes" id="UP000193411">
    <property type="component" value="Unassembled WGS sequence"/>
</dbReference>
<evidence type="ECO:0000313" key="3">
    <source>
        <dbReference type="Proteomes" id="UP000193411"/>
    </source>
</evidence>
<comment type="caution">
    <text evidence="2">The sequence shown here is derived from an EMBL/GenBank/DDBJ whole genome shotgun (WGS) entry which is preliminary data.</text>
</comment>
<organism evidence="2 3">
    <name type="scientific">Catenaria anguillulae PL171</name>
    <dbReference type="NCBI Taxonomy" id="765915"/>
    <lineage>
        <taxon>Eukaryota</taxon>
        <taxon>Fungi</taxon>
        <taxon>Fungi incertae sedis</taxon>
        <taxon>Blastocladiomycota</taxon>
        <taxon>Blastocladiomycetes</taxon>
        <taxon>Blastocladiales</taxon>
        <taxon>Catenariaceae</taxon>
        <taxon>Catenaria</taxon>
    </lineage>
</organism>
<evidence type="ECO:0008006" key="4">
    <source>
        <dbReference type="Google" id="ProtNLM"/>
    </source>
</evidence>
<dbReference type="PANTHER" id="PTHR46586">
    <property type="entry name" value="ANKYRIN REPEAT-CONTAINING PROTEIN"/>
    <property type="match status" value="1"/>
</dbReference>
<sequence length="619" mass="68512">MTADSAALAVPELPLSLVELVLALVPVVAPGKTPIVSILNVLPMHLVPAAVESLIIECFAPESALIDVMAAALERLFRNQKRNEHSKALLRILKRALQENVCDIAEEMMALIAEAGNLPLLKHLTDPQWHGIDIDSAVVARACIKGHVDILEWCVASGYSLQVLDQYNIFHAARAGHLSVLMWWSKLEPFIPFDFADSELALELARNGRESILRWWKERFGLDHILFAPRVWVAASANGHVGVLDFAKANGFAFPESLRDCIDSAASNGHVHVLDWWYNATKPRTVQCDFDYSVKAMDGASANGHIQVLDFFAKSGLDLQFTPMAMQAAREAGHIQVVQWWNECRLYRSLVTGTLALGPQSRPPGDFIMLCAFGCVDLLTDEVLTAQGNDLCMQGCEAACRFGHVAVLNALKPHIRHISLAGLARCIGAVIQNNQPEALRWCIKFFPTPTPDVVRRIAPEVVDACNRGHVEVLEVLDCAGLLPGTTQLIIAACDGGSLASLDFLSAIAPISSWDADVSKYAWRYAAENGHVSVLQWLADNGVRTGVNPRWIDSASTNGHYLVLEWWKQSKLPFKFTEMALWNAVKNKHEKVIRWWIQSRKVKGKYMLEMLKNALDQLSS</sequence>
<dbReference type="Gene3D" id="1.25.40.20">
    <property type="entry name" value="Ankyrin repeat-containing domain"/>
    <property type="match status" value="2"/>
</dbReference>
<protein>
    <recommendedName>
        <fullName evidence="4">Ankyrin repeat-containing domain protein</fullName>
    </recommendedName>
</protein>
<accession>A0A1Y2HVF7</accession>
<dbReference type="OrthoDB" id="10057496at2759"/>
<name>A0A1Y2HVF7_9FUNG</name>
<dbReference type="EMBL" id="MCFL01000008">
    <property type="protein sequence ID" value="ORZ38499.1"/>
    <property type="molecule type" value="Genomic_DNA"/>
</dbReference>
<evidence type="ECO:0000256" key="1">
    <source>
        <dbReference type="SAM" id="SignalP"/>
    </source>
</evidence>
<feature type="chain" id="PRO_5013231673" description="Ankyrin repeat-containing domain protein" evidence="1">
    <location>
        <begin position="24"/>
        <end position="619"/>
    </location>
</feature>
<feature type="signal peptide" evidence="1">
    <location>
        <begin position="1"/>
        <end position="23"/>
    </location>
</feature>
<dbReference type="PANTHER" id="PTHR46586:SF3">
    <property type="entry name" value="ANKYRIN REPEAT-CONTAINING PROTEIN"/>
    <property type="match status" value="1"/>
</dbReference>
<gene>
    <name evidence="2" type="ORF">BCR44DRAFT_50686</name>
</gene>
<proteinExistence type="predicted"/>
<dbReference type="SUPFAM" id="SSF48403">
    <property type="entry name" value="Ankyrin repeat"/>
    <property type="match status" value="1"/>
</dbReference>
<evidence type="ECO:0000313" key="2">
    <source>
        <dbReference type="EMBL" id="ORZ38499.1"/>
    </source>
</evidence>
<dbReference type="AlphaFoldDB" id="A0A1Y2HVF7"/>
<reference evidence="2 3" key="1">
    <citation type="submission" date="2016-07" db="EMBL/GenBank/DDBJ databases">
        <title>Pervasive Adenine N6-methylation of Active Genes in Fungi.</title>
        <authorList>
            <consortium name="DOE Joint Genome Institute"/>
            <person name="Mondo S.J."/>
            <person name="Dannebaum R.O."/>
            <person name="Kuo R.C."/>
            <person name="Labutti K."/>
            <person name="Haridas S."/>
            <person name="Kuo A."/>
            <person name="Salamov A."/>
            <person name="Ahrendt S.R."/>
            <person name="Lipzen A."/>
            <person name="Sullivan W."/>
            <person name="Andreopoulos W.B."/>
            <person name="Clum A."/>
            <person name="Lindquist E."/>
            <person name="Daum C."/>
            <person name="Ramamoorthy G.K."/>
            <person name="Gryganskyi A."/>
            <person name="Culley D."/>
            <person name="Magnuson J.K."/>
            <person name="James T.Y."/>
            <person name="O'Malley M.A."/>
            <person name="Stajich J.E."/>
            <person name="Spatafora J.W."/>
            <person name="Visel A."/>
            <person name="Grigoriev I.V."/>
        </authorList>
    </citation>
    <scope>NUCLEOTIDE SEQUENCE [LARGE SCALE GENOMIC DNA]</scope>
    <source>
        <strain evidence="2 3">PL171</strain>
    </source>
</reference>
<dbReference type="InterPro" id="IPR036770">
    <property type="entry name" value="Ankyrin_rpt-contain_sf"/>
</dbReference>